<organism evidence="2 3">
    <name type="scientific">Chitinophaga dinghuensis</name>
    <dbReference type="NCBI Taxonomy" id="1539050"/>
    <lineage>
        <taxon>Bacteria</taxon>
        <taxon>Pseudomonadati</taxon>
        <taxon>Bacteroidota</taxon>
        <taxon>Chitinophagia</taxon>
        <taxon>Chitinophagales</taxon>
        <taxon>Chitinophagaceae</taxon>
        <taxon>Chitinophaga</taxon>
    </lineage>
</organism>
<dbReference type="Gene3D" id="3.40.50.300">
    <property type="entry name" value="P-loop containing nucleotide triphosphate hydrolases"/>
    <property type="match status" value="1"/>
</dbReference>
<reference evidence="2 3" key="1">
    <citation type="submission" date="2018-06" db="EMBL/GenBank/DDBJ databases">
        <title>Genomic Encyclopedia of Archaeal and Bacterial Type Strains, Phase II (KMG-II): from individual species to whole genera.</title>
        <authorList>
            <person name="Goeker M."/>
        </authorList>
    </citation>
    <scope>NUCLEOTIDE SEQUENCE [LARGE SCALE GENOMIC DNA]</scope>
    <source>
        <strain evidence="2 3">DSM 29821</strain>
    </source>
</reference>
<feature type="domain" description="NadR/Ttd14 AAA" evidence="1">
    <location>
        <begin position="8"/>
        <end position="170"/>
    </location>
</feature>
<dbReference type="SUPFAM" id="SSF52540">
    <property type="entry name" value="P-loop containing nucleoside triphosphate hydrolases"/>
    <property type="match status" value="1"/>
</dbReference>
<evidence type="ECO:0000259" key="1">
    <source>
        <dbReference type="Pfam" id="PF13521"/>
    </source>
</evidence>
<dbReference type="InterPro" id="IPR038727">
    <property type="entry name" value="NadR/Ttd14_AAA_dom"/>
</dbReference>
<accession>A0A327WFC1</accession>
<dbReference type="InterPro" id="IPR027417">
    <property type="entry name" value="P-loop_NTPase"/>
</dbReference>
<evidence type="ECO:0000313" key="2">
    <source>
        <dbReference type="EMBL" id="RAJ88271.1"/>
    </source>
</evidence>
<dbReference type="RefSeq" id="WP_111590911.1">
    <property type="nucleotide sequence ID" value="NZ_QLMA01000001.1"/>
</dbReference>
<dbReference type="Pfam" id="PF13521">
    <property type="entry name" value="AAA_28"/>
    <property type="match status" value="1"/>
</dbReference>
<keyword evidence="3" id="KW-1185">Reference proteome</keyword>
<dbReference type="AlphaFoldDB" id="A0A327WFC1"/>
<proteinExistence type="predicted"/>
<dbReference type="EMBL" id="QLMA01000001">
    <property type="protein sequence ID" value="RAJ88271.1"/>
    <property type="molecule type" value="Genomic_DNA"/>
</dbReference>
<gene>
    <name evidence="2" type="ORF">CLV59_1011040</name>
</gene>
<protein>
    <submittedName>
        <fullName evidence="2">Putative ATPase</fullName>
    </submittedName>
</protein>
<evidence type="ECO:0000313" key="3">
    <source>
        <dbReference type="Proteomes" id="UP000249819"/>
    </source>
</evidence>
<sequence>MFHKYNFYILTGGPGSGKSTLLADLQQRGYNAVPEAGRKIIQEQLKHHGNALPWDDTDAYSRLMLQQSVKDYQHYLTSTNTCFFDRGVPDVLGYVSLIKGPSIEIYQQAAATYRYNTDVFMLPPWEEIYATDAERKQDFQLAVDTYHQMQETYTSLGYEIIKVPKDVVTARSTWILNYLYEKNANY</sequence>
<comment type="caution">
    <text evidence="2">The sequence shown here is derived from an EMBL/GenBank/DDBJ whole genome shotgun (WGS) entry which is preliminary data.</text>
</comment>
<dbReference type="Proteomes" id="UP000249819">
    <property type="component" value="Unassembled WGS sequence"/>
</dbReference>
<dbReference type="OrthoDB" id="5638848at2"/>
<name>A0A327WFC1_9BACT</name>